<proteinExistence type="predicted"/>
<organism evidence="1 2">
    <name type="scientific">Magnetospirillum fulvum MGU-K5</name>
    <dbReference type="NCBI Taxonomy" id="1316936"/>
    <lineage>
        <taxon>Bacteria</taxon>
        <taxon>Pseudomonadati</taxon>
        <taxon>Pseudomonadota</taxon>
        <taxon>Alphaproteobacteria</taxon>
        <taxon>Rhodospirillales</taxon>
        <taxon>Rhodospirillaceae</taxon>
        <taxon>Magnetospirillum</taxon>
    </lineage>
</organism>
<evidence type="ECO:0000313" key="1">
    <source>
        <dbReference type="EMBL" id="EPY02523.1"/>
    </source>
</evidence>
<dbReference type="Proteomes" id="UP000015350">
    <property type="component" value="Unassembled WGS sequence"/>
</dbReference>
<dbReference type="eggNOG" id="COG5338">
    <property type="taxonomic scope" value="Bacteria"/>
</dbReference>
<dbReference type="SUPFAM" id="SSF56935">
    <property type="entry name" value="Porins"/>
    <property type="match status" value="1"/>
</dbReference>
<dbReference type="AlphaFoldDB" id="S9SEN9"/>
<accession>S9SEN9</accession>
<dbReference type="EMBL" id="AQPH01000013">
    <property type="protein sequence ID" value="EPY02523.1"/>
    <property type="molecule type" value="Genomic_DNA"/>
</dbReference>
<gene>
    <name evidence="1" type="ORF">K678_05488</name>
</gene>
<reference evidence="1 2" key="1">
    <citation type="submission" date="2013-04" db="EMBL/GenBank/DDBJ databases">
        <authorList>
            <person name="Kuznetsov B."/>
            <person name="Ivanovsky R."/>
        </authorList>
    </citation>
    <scope>NUCLEOTIDE SEQUENCE [LARGE SCALE GENOMIC DNA]</scope>
    <source>
        <strain evidence="1 2">MGU-K5</strain>
    </source>
</reference>
<protein>
    <submittedName>
        <fullName evidence="1">Long-chain fatty acid transport protein</fullName>
    </submittedName>
</protein>
<sequence length="337" mass="36516">MGSVTSPELLINADLPGVTNQLDLRGDVNRYDLKGFDSEDLFGALRSRWVGTLWTASMNASLDYDTTRTSELGGSGINIAGIRHTTVSLGPEVGVALTPQDMVNVGGTYVRSTYGDTKRYTNYEVLGLSPRLAHAFDERNSGLATVRMSRFQTRTGPSSTVDTVAPMAGWERKLSETLTISALVGIQQMTSSVEASGAVGQSERSSSDLVFDSTLTYRDQQDQITLALNRQPSPSGDGTMNQATGVSLSLTHTLSPRVNLKLDTTYKVTELSGSQGGSNEKVYLTASPKLLYRIFDKIDVGLSYRYRQQKEVAGDISESQSFMVNLICNSSSFELGL</sequence>
<name>S9SEN9_MAGFU</name>
<evidence type="ECO:0000313" key="2">
    <source>
        <dbReference type="Proteomes" id="UP000015350"/>
    </source>
</evidence>
<dbReference type="STRING" id="1316936.K678_05488"/>
<comment type="caution">
    <text evidence="1">The sequence shown here is derived from an EMBL/GenBank/DDBJ whole genome shotgun (WGS) entry which is preliminary data.</text>
</comment>